<evidence type="ECO:0000313" key="2">
    <source>
        <dbReference type="EMBL" id="SMC93991.1"/>
    </source>
</evidence>
<gene>
    <name evidence="2" type="ORF">SAMN04488101_10639</name>
</gene>
<dbReference type="PANTHER" id="PTHR43245">
    <property type="entry name" value="BIFUNCTIONAL POLYMYXIN RESISTANCE PROTEIN ARNA"/>
    <property type="match status" value="1"/>
</dbReference>
<evidence type="ECO:0000259" key="1">
    <source>
        <dbReference type="Pfam" id="PF01370"/>
    </source>
</evidence>
<dbReference type="SUPFAM" id="SSF51735">
    <property type="entry name" value="NAD(P)-binding Rossmann-fold domains"/>
    <property type="match status" value="1"/>
</dbReference>
<name>A0A1W2D981_9SPHI</name>
<organism evidence="2 3">
    <name type="scientific">Pedobacter nyackensis</name>
    <dbReference type="NCBI Taxonomy" id="475255"/>
    <lineage>
        <taxon>Bacteria</taxon>
        <taxon>Pseudomonadati</taxon>
        <taxon>Bacteroidota</taxon>
        <taxon>Sphingobacteriia</taxon>
        <taxon>Sphingobacteriales</taxon>
        <taxon>Sphingobacteriaceae</taxon>
        <taxon>Pedobacter</taxon>
    </lineage>
</organism>
<dbReference type="InterPro" id="IPR050177">
    <property type="entry name" value="Lipid_A_modif_metabolic_enz"/>
</dbReference>
<dbReference type="RefSeq" id="WP_084289653.1">
    <property type="nucleotide sequence ID" value="NZ_FWYB01000006.1"/>
</dbReference>
<dbReference type="STRING" id="475255.SAMN04488101_10639"/>
<dbReference type="InterPro" id="IPR036291">
    <property type="entry name" value="NAD(P)-bd_dom_sf"/>
</dbReference>
<feature type="domain" description="NAD-dependent epimerase/dehydratase" evidence="1">
    <location>
        <begin position="6"/>
        <end position="228"/>
    </location>
</feature>
<dbReference type="AlphaFoldDB" id="A0A1W2D981"/>
<dbReference type="PANTHER" id="PTHR43245:SF58">
    <property type="entry name" value="BLL5923 PROTEIN"/>
    <property type="match status" value="1"/>
</dbReference>
<dbReference type="Gene3D" id="3.40.50.720">
    <property type="entry name" value="NAD(P)-binding Rossmann-like Domain"/>
    <property type="match status" value="1"/>
</dbReference>
<dbReference type="EMBL" id="FWYB01000006">
    <property type="protein sequence ID" value="SMC93991.1"/>
    <property type="molecule type" value="Genomic_DNA"/>
</dbReference>
<reference evidence="2 3" key="1">
    <citation type="submission" date="2017-04" db="EMBL/GenBank/DDBJ databases">
        <authorList>
            <person name="Afonso C.L."/>
            <person name="Miller P.J."/>
            <person name="Scott M.A."/>
            <person name="Spackman E."/>
            <person name="Goraichik I."/>
            <person name="Dimitrov K.M."/>
            <person name="Suarez D.L."/>
            <person name="Swayne D.E."/>
        </authorList>
    </citation>
    <scope>NUCLEOTIDE SEQUENCE [LARGE SCALE GENOMIC DNA]</scope>
    <source>
        <strain evidence="2 3">DSM 19625</strain>
    </source>
</reference>
<dbReference type="Pfam" id="PF01370">
    <property type="entry name" value="Epimerase"/>
    <property type="match status" value="1"/>
</dbReference>
<protein>
    <submittedName>
        <fullName evidence="2">Nucleoside-diphosphate-sugar epimerase</fullName>
    </submittedName>
</protein>
<keyword evidence="3" id="KW-1185">Reference proteome</keyword>
<proteinExistence type="predicted"/>
<evidence type="ECO:0000313" key="3">
    <source>
        <dbReference type="Proteomes" id="UP000192678"/>
    </source>
</evidence>
<accession>A0A1W2D981</accession>
<sequence length="330" mass="36813">MSKKKVLITGASGFVGYHLIEEALKAGLDVYAAIRPSSDKSHLKAFNIKYVNLDYRDVPGLKHDLEDQQYAYIIHAAGTTKAKTKAEYDLVNAEYTRNLAIAALEANINLEKFIFVSSLAALGPLTDLSAEIQDNSAPNPVTNYGASKVLAEQYLSEFKTLPLITIRPTAVYGPREKDLFILFNSINKGLEPHIGSFKQQLSFVYVKDLVKVIVQALTVAVVHKPYNISDGGIYDRYALAAYTKKALNRKTFKFHIPVSLVALLARMMDFAYANSKNTPALNKEKMAELTAVNWACTIEAAKSDLGYTPEYNLEKGLMQTIKWYKLNNWL</sequence>
<dbReference type="Proteomes" id="UP000192678">
    <property type="component" value="Unassembled WGS sequence"/>
</dbReference>
<dbReference type="InterPro" id="IPR001509">
    <property type="entry name" value="Epimerase_deHydtase"/>
</dbReference>
<dbReference type="OrthoDB" id="1490291at2"/>